<dbReference type="STRING" id="273678.RS84_03085"/>
<dbReference type="PATRIC" id="fig|273678.4.peg.3082"/>
<dbReference type="RefSeq" id="WP_045258633.1">
    <property type="nucleotide sequence ID" value="NZ_JYJB01000010.1"/>
</dbReference>
<dbReference type="AlphaFoldDB" id="A0A0M2HPP7"/>
<dbReference type="Proteomes" id="UP000033900">
    <property type="component" value="Unassembled WGS sequence"/>
</dbReference>
<evidence type="ECO:0000313" key="1">
    <source>
        <dbReference type="EMBL" id="KJL46451.1"/>
    </source>
</evidence>
<organism evidence="1 2">
    <name type="scientific">Microbacterium hydrocarbonoxydans</name>
    <dbReference type="NCBI Taxonomy" id="273678"/>
    <lineage>
        <taxon>Bacteria</taxon>
        <taxon>Bacillati</taxon>
        <taxon>Actinomycetota</taxon>
        <taxon>Actinomycetes</taxon>
        <taxon>Micrococcales</taxon>
        <taxon>Microbacteriaceae</taxon>
        <taxon>Microbacterium</taxon>
    </lineage>
</organism>
<dbReference type="OrthoDB" id="581550at2"/>
<protein>
    <recommendedName>
        <fullName evidence="3">HNH endonuclease</fullName>
    </recommendedName>
</protein>
<gene>
    <name evidence="1" type="ORF">RS84_03085</name>
</gene>
<proteinExistence type="predicted"/>
<keyword evidence="2" id="KW-1185">Reference proteome</keyword>
<comment type="caution">
    <text evidence="1">The sequence shown here is derived from an EMBL/GenBank/DDBJ whole genome shotgun (WGS) entry which is preliminary data.</text>
</comment>
<evidence type="ECO:0000313" key="2">
    <source>
        <dbReference type="Proteomes" id="UP000033900"/>
    </source>
</evidence>
<name>A0A0M2HPP7_9MICO</name>
<sequence length="170" mass="19220">MPSTGQHLKEMQALHRHRNFVQMLAYLRDHPCADCGEPDPVVLDFDHRPGVRKRFEIARAVNASTRAWSTILREIAKCDVVCANCHRRRTARRAGHRKHLVNLGMALEEPAVARRGRRTVPHGGGAKGKHGCPCEPCRLRRSSYARDYRLARKLRERAADDATGAEESIV</sequence>
<accession>A0A0M2HPP7</accession>
<dbReference type="EMBL" id="JYJB01000010">
    <property type="protein sequence ID" value="KJL46451.1"/>
    <property type="molecule type" value="Genomic_DNA"/>
</dbReference>
<evidence type="ECO:0008006" key="3">
    <source>
        <dbReference type="Google" id="ProtNLM"/>
    </source>
</evidence>
<reference evidence="1 2" key="1">
    <citation type="submission" date="2015-02" db="EMBL/GenBank/DDBJ databases">
        <title>Draft genome sequences of ten Microbacterium spp. with emphasis on heavy metal contaminated environments.</title>
        <authorList>
            <person name="Corretto E."/>
        </authorList>
    </citation>
    <scope>NUCLEOTIDE SEQUENCE [LARGE SCALE GENOMIC DNA]</scope>
    <source>
        <strain evidence="1 2">SA35</strain>
    </source>
</reference>